<evidence type="ECO:0000313" key="5">
    <source>
        <dbReference type="Proteomes" id="UP000249619"/>
    </source>
</evidence>
<evidence type="ECO:0000259" key="3">
    <source>
        <dbReference type="PROSITE" id="PS50102"/>
    </source>
</evidence>
<dbReference type="AlphaFoldDB" id="A0A364MT05"/>
<sequence>MPLFSAAKARNERLIFVKNVPTYVPEEEIAALFAPYNPISIKNVYKDSSITTIVVAFRSKPDAARAQHDIDKTRLGSAEIKVEVYEQRRSLRYIRDQGQANRASINPEKEQKEQPGHLGPEGDSPSFPPLPPVSVKPLNTGPQNNTWAHVAGTRAARIATKAPPSPVPATPTKAGNTTQTTNLPPTPTATPHIPIAVPRKLFAPATPGEPLQPQTDSSPPIGGAVLHSLGDSTPDGIPILSPATLLSPSIQPRPETEMEYKIRRWGEIMGCAQNNNTLLGEANVPVGPLETTLRIRERHCRDCVFCMKREGRWRG</sequence>
<dbReference type="EMBL" id="QGDH01000208">
    <property type="protein sequence ID" value="RAR02655.1"/>
    <property type="molecule type" value="Genomic_DNA"/>
</dbReference>
<dbReference type="SMART" id="SM00360">
    <property type="entry name" value="RRM"/>
    <property type="match status" value="1"/>
</dbReference>
<dbReference type="InterPro" id="IPR000504">
    <property type="entry name" value="RRM_dom"/>
</dbReference>
<dbReference type="Gene3D" id="3.30.70.330">
    <property type="match status" value="1"/>
</dbReference>
<protein>
    <recommendedName>
        <fullName evidence="3">RRM domain-containing protein</fullName>
    </recommendedName>
</protein>
<dbReference type="PROSITE" id="PS50102">
    <property type="entry name" value="RRM"/>
    <property type="match status" value="1"/>
</dbReference>
<proteinExistence type="predicted"/>
<gene>
    <name evidence="4" type="ORF">DDE83_008510</name>
</gene>
<feature type="region of interest" description="Disordered" evidence="2">
    <location>
        <begin position="95"/>
        <end position="132"/>
    </location>
</feature>
<reference evidence="5" key="1">
    <citation type="submission" date="2018-05" db="EMBL/GenBank/DDBJ databases">
        <title>Draft genome sequence of Stemphylium lycopersici strain CIDEFI 213.</title>
        <authorList>
            <person name="Medina R."/>
            <person name="Franco M.E.E."/>
            <person name="Lucentini C.G."/>
            <person name="Saparrat M.C.N."/>
            <person name="Balatti P.A."/>
        </authorList>
    </citation>
    <scope>NUCLEOTIDE SEQUENCE [LARGE SCALE GENOMIC DNA]</scope>
    <source>
        <strain evidence="5">CIDEFI 213</strain>
    </source>
</reference>
<name>A0A364MT05_STELY</name>
<keyword evidence="5" id="KW-1185">Reference proteome</keyword>
<organism evidence="4 5">
    <name type="scientific">Stemphylium lycopersici</name>
    <name type="common">Tomato gray leaf spot disease fungus</name>
    <name type="synonym">Thyrospora lycopersici</name>
    <dbReference type="NCBI Taxonomy" id="183478"/>
    <lineage>
        <taxon>Eukaryota</taxon>
        <taxon>Fungi</taxon>
        <taxon>Dikarya</taxon>
        <taxon>Ascomycota</taxon>
        <taxon>Pezizomycotina</taxon>
        <taxon>Dothideomycetes</taxon>
        <taxon>Pleosporomycetidae</taxon>
        <taxon>Pleosporales</taxon>
        <taxon>Pleosporineae</taxon>
        <taxon>Pleosporaceae</taxon>
        <taxon>Stemphylium</taxon>
    </lineage>
</organism>
<feature type="domain" description="RRM" evidence="3">
    <location>
        <begin position="13"/>
        <end position="87"/>
    </location>
</feature>
<dbReference type="CDD" id="cd00590">
    <property type="entry name" value="RRM_SF"/>
    <property type="match status" value="1"/>
</dbReference>
<comment type="caution">
    <text evidence="4">The sequence shown here is derived from an EMBL/GenBank/DDBJ whole genome shotgun (WGS) entry which is preliminary data.</text>
</comment>
<dbReference type="Pfam" id="PF00076">
    <property type="entry name" value="RRM_1"/>
    <property type="match status" value="1"/>
</dbReference>
<dbReference type="InterPro" id="IPR035979">
    <property type="entry name" value="RBD_domain_sf"/>
</dbReference>
<dbReference type="Proteomes" id="UP000249619">
    <property type="component" value="Unassembled WGS sequence"/>
</dbReference>
<dbReference type="GO" id="GO:0003723">
    <property type="term" value="F:RNA binding"/>
    <property type="evidence" value="ECO:0007669"/>
    <property type="project" value="UniProtKB-UniRule"/>
</dbReference>
<feature type="compositionally biased region" description="Low complexity" evidence="2">
    <location>
        <begin position="177"/>
        <end position="190"/>
    </location>
</feature>
<accession>A0A364MT05</accession>
<dbReference type="SUPFAM" id="SSF54928">
    <property type="entry name" value="RNA-binding domain, RBD"/>
    <property type="match status" value="1"/>
</dbReference>
<keyword evidence="1" id="KW-0694">RNA-binding</keyword>
<evidence type="ECO:0000256" key="1">
    <source>
        <dbReference type="PROSITE-ProRule" id="PRU00176"/>
    </source>
</evidence>
<evidence type="ECO:0000313" key="4">
    <source>
        <dbReference type="EMBL" id="RAR02655.1"/>
    </source>
</evidence>
<feature type="region of interest" description="Disordered" evidence="2">
    <location>
        <begin position="159"/>
        <end position="190"/>
    </location>
</feature>
<evidence type="ECO:0000256" key="2">
    <source>
        <dbReference type="SAM" id="MobiDB-lite"/>
    </source>
</evidence>
<dbReference type="InterPro" id="IPR012677">
    <property type="entry name" value="Nucleotide-bd_a/b_plait_sf"/>
</dbReference>